<dbReference type="CDD" id="cd00229">
    <property type="entry name" value="SGNH_hydrolase"/>
    <property type="match status" value="1"/>
</dbReference>
<keyword evidence="2" id="KW-0472">Membrane</keyword>
<dbReference type="EMBL" id="DTMF01000330">
    <property type="protein sequence ID" value="HGF35426.1"/>
    <property type="molecule type" value="Genomic_DNA"/>
</dbReference>
<sequence length="373" mass="42492">MRSFWRYLFKGIAILIGGLFLVELCCFLVITLSLYFIYGQLREGEPVRYDPYALYINLHGERPTANNASPGSEPVAKVWMFGGSTTRGISLDDRKTLPSFVAQQLNQEPPVLPAKVVNFGVDGFNALMEVKYLQKMLIESKEPPQIITFYDGDNDCAYFAQYRTPYAHQGYRQVRGLVESYHRSFFGLFKSFNAAWYTSSVRELYDKMREGVFEVSPDDPGLREYLDQCERRYDYVDKVARCYGAGFVLFWQPNWWVETAEVAPAVKEQEKKSIILNDRWALKKNFILIYNALADRLRDKPYFVDLRNILCSRAEPVYESDGMHLNPAGDRLVAAKLSEILKKRFSGAVVAAGPADPEPPGQGISIRLGQNGS</sequence>
<feature type="region of interest" description="Disordered" evidence="1">
    <location>
        <begin position="352"/>
        <end position="373"/>
    </location>
</feature>
<keyword evidence="2" id="KW-0812">Transmembrane</keyword>
<dbReference type="Gene3D" id="3.40.50.1110">
    <property type="entry name" value="SGNH hydrolase"/>
    <property type="match status" value="1"/>
</dbReference>
<keyword evidence="3" id="KW-0378">Hydrolase</keyword>
<accession>A0A7C3Z2Y1</accession>
<dbReference type="GO" id="GO:0016788">
    <property type="term" value="F:hydrolase activity, acting on ester bonds"/>
    <property type="evidence" value="ECO:0007669"/>
    <property type="project" value="UniProtKB-ARBA"/>
</dbReference>
<feature type="transmembrane region" description="Helical" evidence="2">
    <location>
        <begin position="12"/>
        <end position="38"/>
    </location>
</feature>
<dbReference type="SUPFAM" id="SSF52266">
    <property type="entry name" value="SGNH hydrolase"/>
    <property type="match status" value="1"/>
</dbReference>
<proteinExistence type="predicted"/>
<evidence type="ECO:0000256" key="2">
    <source>
        <dbReference type="SAM" id="Phobius"/>
    </source>
</evidence>
<organism evidence="3">
    <name type="scientific">Desulfobacca acetoxidans</name>
    <dbReference type="NCBI Taxonomy" id="60893"/>
    <lineage>
        <taxon>Bacteria</taxon>
        <taxon>Pseudomonadati</taxon>
        <taxon>Thermodesulfobacteriota</taxon>
        <taxon>Desulfobaccia</taxon>
        <taxon>Desulfobaccales</taxon>
        <taxon>Desulfobaccaceae</taxon>
        <taxon>Desulfobacca</taxon>
    </lineage>
</organism>
<dbReference type="AlphaFoldDB" id="A0A7C3Z2Y1"/>
<dbReference type="InterPro" id="IPR036514">
    <property type="entry name" value="SGNH_hydro_sf"/>
</dbReference>
<comment type="caution">
    <text evidence="3">The sequence shown here is derived from an EMBL/GenBank/DDBJ whole genome shotgun (WGS) entry which is preliminary data.</text>
</comment>
<name>A0A7C3Z2Y1_9BACT</name>
<evidence type="ECO:0000313" key="3">
    <source>
        <dbReference type="EMBL" id="HGF35426.1"/>
    </source>
</evidence>
<reference evidence="3" key="1">
    <citation type="journal article" date="2020" name="mSystems">
        <title>Genome- and Community-Level Interaction Insights into Carbon Utilization and Element Cycling Functions of Hydrothermarchaeota in Hydrothermal Sediment.</title>
        <authorList>
            <person name="Zhou Z."/>
            <person name="Liu Y."/>
            <person name="Xu W."/>
            <person name="Pan J."/>
            <person name="Luo Z.H."/>
            <person name="Li M."/>
        </authorList>
    </citation>
    <scope>NUCLEOTIDE SEQUENCE [LARGE SCALE GENOMIC DNA]</scope>
    <source>
        <strain evidence="3">SpSt-897</strain>
    </source>
</reference>
<gene>
    <name evidence="3" type="ORF">ENW96_13785</name>
</gene>
<protein>
    <submittedName>
        <fullName evidence="3">SGNH/GDSL hydrolase family protein</fullName>
    </submittedName>
</protein>
<keyword evidence="2" id="KW-1133">Transmembrane helix</keyword>
<evidence type="ECO:0000256" key="1">
    <source>
        <dbReference type="SAM" id="MobiDB-lite"/>
    </source>
</evidence>